<evidence type="ECO:0000313" key="3">
    <source>
        <dbReference type="Proteomes" id="UP000747542"/>
    </source>
</evidence>
<evidence type="ECO:0000313" key="2">
    <source>
        <dbReference type="EMBL" id="KAG7176408.1"/>
    </source>
</evidence>
<name>A0A8J5NBF0_HOMAM</name>
<feature type="compositionally biased region" description="Basic and acidic residues" evidence="1">
    <location>
        <begin position="707"/>
        <end position="717"/>
    </location>
</feature>
<reference evidence="2" key="1">
    <citation type="journal article" date="2021" name="Sci. Adv.">
        <title>The American lobster genome reveals insights on longevity, neural, and immune adaptations.</title>
        <authorList>
            <person name="Polinski J.M."/>
            <person name="Zimin A.V."/>
            <person name="Clark K.F."/>
            <person name="Kohn A.B."/>
            <person name="Sadowski N."/>
            <person name="Timp W."/>
            <person name="Ptitsyn A."/>
            <person name="Khanna P."/>
            <person name="Romanova D.Y."/>
            <person name="Williams P."/>
            <person name="Greenwood S.J."/>
            <person name="Moroz L.L."/>
            <person name="Walt D.R."/>
            <person name="Bodnar A.G."/>
        </authorList>
    </citation>
    <scope>NUCLEOTIDE SEQUENCE</scope>
    <source>
        <strain evidence="2">GMGI-L3</strain>
    </source>
</reference>
<comment type="caution">
    <text evidence="2">The sequence shown here is derived from an EMBL/GenBank/DDBJ whole genome shotgun (WGS) entry which is preliminary data.</text>
</comment>
<feature type="compositionally biased region" description="Polar residues" evidence="1">
    <location>
        <begin position="690"/>
        <end position="706"/>
    </location>
</feature>
<feature type="compositionally biased region" description="Basic and acidic residues" evidence="1">
    <location>
        <begin position="135"/>
        <end position="153"/>
    </location>
</feature>
<feature type="compositionally biased region" description="Basic and acidic residues" evidence="1">
    <location>
        <begin position="520"/>
        <end position="530"/>
    </location>
</feature>
<feature type="compositionally biased region" description="Basic residues" evidence="1">
    <location>
        <begin position="503"/>
        <end position="512"/>
    </location>
</feature>
<feature type="compositionally biased region" description="Polar residues" evidence="1">
    <location>
        <begin position="168"/>
        <end position="191"/>
    </location>
</feature>
<feature type="compositionally biased region" description="Polar residues" evidence="1">
    <location>
        <begin position="389"/>
        <end position="414"/>
    </location>
</feature>
<feature type="region of interest" description="Disordered" evidence="1">
    <location>
        <begin position="100"/>
        <end position="209"/>
    </location>
</feature>
<organism evidence="2 3">
    <name type="scientific">Homarus americanus</name>
    <name type="common">American lobster</name>
    <dbReference type="NCBI Taxonomy" id="6706"/>
    <lineage>
        <taxon>Eukaryota</taxon>
        <taxon>Metazoa</taxon>
        <taxon>Ecdysozoa</taxon>
        <taxon>Arthropoda</taxon>
        <taxon>Crustacea</taxon>
        <taxon>Multicrustacea</taxon>
        <taxon>Malacostraca</taxon>
        <taxon>Eumalacostraca</taxon>
        <taxon>Eucarida</taxon>
        <taxon>Decapoda</taxon>
        <taxon>Pleocyemata</taxon>
        <taxon>Astacidea</taxon>
        <taxon>Nephropoidea</taxon>
        <taxon>Nephropidae</taxon>
        <taxon>Homarus</taxon>
    </lineage>
</organism>
<feature type="region of interest" description="Disordered" evidence="1">
    <location>
        <begin position="348"/>
        <end position="373"/>
    </location>
</feature>
<sequence>KSATLPGRPKASGSSDEEDDDDELKLIKPKKVPRVPIAGPLMGVNISQVKLKKVETKMKEVSDDVASSSLHQEDDESKKELMLPSGGEFGVFKLKKIERSKEDKEEVGDADNSNEEEDKTKPAGELFGVKLKTIQSKDEVIKHDVAESKKEDVGATQKRHNKQPKIPLNNSALLNRSEISSPKTSPINQKKGTTERKKSPSPSIPLSKSVHALTKSVEEVSVTNDEAFCEPSKKDDTEETITKHVTIHHAKSIELKYSDNVENMESDPVMEVTFIEKEENMPEIQIEEYNDDEKLDIPSNQDQEGPDDFETIPQVSIVVKDDSDEEPEYEEFDEEFLRNMKQVAYASLPLEKQAKDDDNDEEDEEYDYEEYNEDFRKNITSIAYNPTLAPSQLHSPIVTKSTPSPIQSTSQASISPLPPIPRDPSSSSEDDEEHAYEEFDESFLQHVKSSYMKTAGEPATSGALKAPEDGVTPPRSPFRGRTSTNESTTSSKSDAENVEKKSGKFKFFRNKRSGSIGSADMKEVEVPKASKEKKKKGITIPKILSGKKGRDKHKKSSDETDAKPEMHKDSYQQSHEASKSIPEKKPETVEGETIQDAVEKKNSNEIIPENETDHPRGDENSDLQVDSSLSIGSEPTEEVPVVMRRDLPLLNTESRYSSTSWASNSSRDHDPAPSVPEKTRVRAKSPNHDIPQSNRPVTNFYQPSQPQEHETEDRKPVDGYISQEQIDAILSANETRDKKRLSQSRALVNLLTVPDGSKTAGRSDNAEEFISKRPSYVSINSMESDEPLPTTNFISGDRRSSSLGSLKDRSKSCESDSSGEFHQQVENASPEQGDTSAVPLGKNSRLTESFAAGNRISLTSPEFTVVEEDGPGTPDATNIFFPDDKEQEPPHSSEGNKPTTPMGDEEDEQKDYFPTVGRDVELRKLPANLTLLDSSRDNVRTSGIVGLKECLKQMGDEEEVMEVKTGISRLGHSAAVEKLKKSFEEL</sequence>
<feature type="region of interest" description="Disordered" evidence="1">
    <location>
        <begin position="55"/>
        <end position="85"/>
    </location>
</feature>
<protein>
    <submittedName>
        <fullName evidence="2">Putative nucleolar and coiled-body phosphoprotein 1-like</fullName>
    </submittedName>
</protein>
<dbReference type="AlphaFoldDB" id="A0A8J5NBF0"/>
<gene>
    <name evidence="2" type="ORF">Hamer_G009219</name>
</gene>
<dbReference type="Proteomes" id="UP000747542">
    <property type="component" value="Unassembled WGS sequence"/>
</dbReference>
<feature type="compositionally biased region" description="Basic and acidic residues" evidence="1">
    <location>
        <begin position="556"/>
        <end position="588"/>
    </location>
</feature>
<dbReference type="EMBL" id="JAHLQT010003582">
    <property type="protein sequence ID" value="KAG7176408.1"/>
    <property type="molecule type" value="Genomic_DNA"/>
</dbReference>
<feature type="region of interest" description="Disordered" evidence="1">
    <location>
        <begin position="291"/>
        <end position="312"/>
    </location>
</feature>
<feature type="compositionally biased region" description="Acidic residues" evidence="1">
    <location>
        <begin position="105"/>
        <end position="117"/>
    </location>
</feature>
<feature type="compositionally biased region" description="Polar residues" evidence="1">
    <location>
        <begin position="622"/>
        <end position="633"/>
    </location>
</feature>
<feature type="compositionally biased region" description="Low complexity" evidence="1">
    <location>
        <begin position="482"/>
        <end position="492"/>
    </location>
</feature>
<feature type="region of interest" description="Disordered" evidence="1">
    <location>
        <begin position="389"/>
        <end position="720"/>
    </location>
</feature>
<feature type="compositionally biased region" description="Polar residues" evidence="1">
    <location>
        <begin position="815"/>
        <end position="835"/>
    </location>
</feature>
<accession>A0A8J5NBF0</accession>
<feature type="compositionally biased region" description="Polar residues" evidence="1">
    <location>
        <begin position="651"/>
        <end position="665"/>
    </location>
</feature>
<feature type="compositionally biased region" description="Basic residues" evidence="1">
    <location>
        <begin position="545"/>
        <end position="555"/>
    </location>
</feature>
<evidence type="ECO:0000256" key="1">
    <source>
        <dbReference type="SAM" id="MobiDB-lite"/>
    </source>
</evidence>
<feature type="non-terminal residue" evidence="2">
    <location>
        <position position="1"/>
    </location>
</feature>
<proteinExistence type="predicted"/>
<feature type="compositionally biased region" description="Basic and acidic residues" evidence="1">
    <location>
        <begin position="493"/>
        <end position="502"/>
    </location>
</feature>
<feature type="compositionally biased region" description="Basic and acidic residues" evidence="1">
    <location>
        <begin position="796"/>
        <end position="814"/>
    </location>
</feature>
<feature type="compositionally biased region" description="Acidic residues" evidence="1">
    <location>
        <begin position="428"/>
        <end position="441"/>
    </location>
</feature>
<keyword evidence="3" id="KW-1185">Reference proteome</keyword>
<feature type="region of interest" description="Disordered" evidence="1">
    <location>
        <begin position="1"/>
        <end position="25"/>
    </location>
</feature>
<feature type="compositionally biased region" description="Low complexity" evidence="1">
    <location>
        <begin position="200"/>
        <end position="209"/>
    </location>
</feature>
<feature type="region of interest" description="Disordered" evidence="1">
    <location>
        <begin position="752"/>
        <end position="917"/>
    </location>
</feature>
<feature type="compositionally biased region" description="Basic and acidic residues" evidence="1">
    <location>
        <begin position="882"/>
        <end position="891"/>
    </location>
</feature>
<feature type="compositionally biased region" description="Acidic residues" evidence="1">
    <location>
        <begin position="357"/>
        <end position="372"/>
    </location>
</feature>